<dbReference type="AlphaFoldDB" id="A0A401QQ22"/>
<evidence type="ECO:0000256" key="2">
    <source>
        <dbReference type="ARBA" id="ARBA00022527"/>
    </source>
</evidence>
<evidence type="ECO:0000256" key="5">
    <source>
        <dbReference type="ARBA" id="ARBA00022777"/>
    </source>
</evidence>
<dbReference type="PROSITE" id="PS00108">
    <property type="entry name" value="PROTEIN_KINASE_ST"/>
    <property type="match status" value="1"/>
</dbReference>
<dbReference type="EMBL" id="BHXC01000001">
    <property type="protein sequence ID" value="GCB87501.1"/>
    <property type="molecule type" value="Genomic_DNA"/>
</dbReference>
<dbReference type="SUPFAM" id="SSF50998">
    <property type="entry name" value="Quinoprotein alcohol dehydrogenase-like"/>
    <property type="match status" value="1"/>
</dbReference>
<keyword evidence="6 7" id="KW-0067">ATP-binding</keyword>
<organism evidence="10 11">
    <name type="scientific">Streptomyces noursei</name>
    <name type="common">Streptomyces albulus</name>
    <dbReference type="NCBI Taxonomy" id="1971"/>
    <lineage>
        <taxon>Bacteria</taxon>
        <taxon>Bacillati</taxon>
        <taxon>Actinomycetota</taxon>
        <taxon>Actinomycetes</taxon>
        <taxon>Kitasatosporales</taxon>
        <taxon>Streptomycetaceae</taxon>
        <taxon>Streptomyces</taxon>
    </lineage>
</organism>
<dbReference type="Gene3D" id="2.40.128.630">
    <property type="match status" value="3"/>
</dbReference>
<dbReference type="Pfam" id="PF13360">
    <property type="entry name" value="PQQ_2"/>
    <property type="match status" value="3"/>
</dbReference>
<dbReference type="InterPro" id="IPR011047">
    <property type="entry name" value="Quinoprotein_ADH-like_sf"/>
</dbReference>
<evidence type="ECO:0000256" key="8">
    <source>
        <dbReference type="SAM" id="MobiDB-lite"/>
    </source>
</evidence>
<evidence type="ECO:0000313" key="11">
    <source>
        <dbReference type="Proteomes" id="UP000288351"/>
    </source>
</evidence>
<dbReference type="FunFam" id="1.10.510.10:FF:000021">
    <property type="entry name" value="Serine/threonine protein kinase"/>
    <property type="match status" value="1"/>
</dbReference>
<evidence type="ECO:0000256" key="6">
    <source>
        <dbReference type="ARBA" id="ARBA00022840"/>
    </source>
</evidence>
<dbReference type="InterPro" id="IPR000719">
    <property type="entry name" value="Prot_kinase_dom"/>
</dbReference>
<dbReference type="PROSITE" id="PS00107">
    <property type="entry name" value="PROTEIN_KINASE_ATP"/>
    <property type="match status" value="1"/>
</dbReference>
<evidence type="ECO:0000256" key="4">
    <source>
        <dbReference type="ARBA" id="ARBA00022741"/>
    </source>
</evidence>
<feature type="compositionally biased region" description="Pro residues" evidence="8">
    <location>
        <begin position="320"/>
        <end position="334"/>
    </location>
</feature>
<keyword evidence="3" id="KW-0808">Transferase</keyword>
<dbReference type="SMART" id="SM00220">
    <property type="entry name" value="S_TKc"/>
    <property type="match status" value="1"/>
</dbReference>
<accession>A0A401QQ22</accession>
<evidence type="ECO:0000256" key="7">
    <source>
        <dbReference type="PROSITE-ProRule" id="PRU10141"/>
    </source>
</evidence>
<gene>
    <name evidence="10" type="ORF">SALB_00152</name>
</gene>
<keyword evidence="5 10" id="KW-0418">Kinase</keyword>
<dbReference type="GO" id="GO:0005524">
    <property type="term" value="F:ATP binding"/>
    <property type="evidence" value="ECO:0007669"/>
    <property type="project" value="UniProtKB-UniRule"/>
</dbReference>
<dbReference type="Proteomes" id="UP000288351">
    <property type="component" value="Unassembled WGS sequence"/>
</dbReference>
<reference evidence="10 11" key="1">
    <citation type="journal article" date="2019" name="Microbiol. Resour. Announc.">
        <title>Draft Genome Sequence of the Most Traditional epsilon-Poly-l-Lysine Producer, Streptomyces albulus NBRC14147.</title>
        <authorList>
            <person name="Yamanaka K."/>
            <person name="Hamano Y."/>
        </authorList>
    </citation>
    <scope>NUCLEOTIDE SEQUENCE [LARGE SCALE GENOMIC DNA]</scope>
    <source>
        <strain evidence="10 11">NBRC 14147</strain>
    </source>
</reference>
<keyword evidence="2 10" id="KW-0723">Serine/threonine-protein kinase</keyword>
<dbReference type="EC" id="2.7.11.1" evidence="1"/>
<dbReference type="PROSITE" id="PS50011">
    <property type="entry name" value="PROTEIN_KINASE_DOM"/>
    <property type="match status" value="1"/>
</dbReference>
<dbReference type="PANTHER" id="PTHR43289:SF6">
    <property type="entry name" value="SERINE_THREONINE-PROTEIN KINASE NEKL-3"/>
    <property type="match status" value="1"/>
</dbReference>
<protein>
    <recommendedName>
        <fullName evidence="1">non-specific serine/threonine protein kinase</fullName>
        <ecNumber evidence="1">2.7.11.1</ecNumber>
    </recommendedName>
</protein>
<dbReference type="CDD" id="cd14014">
    <property type="entry name" value="STKc_PknB_like"/>
    <property type="match status" value="1"/>
</dbReference>
<dbReference type="InterPro" id="IPR002372">
    <property type="entry name" value="PQQ_rpt_dom"/>
</dbReference>
<name>A0A401QQ22_STRNR</name>
<dbReference type="Gene3D" id="3.30.200.20">
    <property type="entry name" value="Phosphorylase Kinase, domain 1"/>
    <property type="match status" value="1"/>
</dbReference>
<feature type="binding site" evidence="7">
    <location>
        <position position="37"/>
    </location>
    <ligand>
        <name>ATP</name>
        <dbReference type="ChEBI" id="CHEBI:30616"/>
    </ligand>
</feature>
<feature type="compositionally biased region" description="Low complexity" evidence="8">
    <location>
        <begin position="267"/>
        <end position="291"/>
    </location>
</feature>
<dbReference type="PANTHER" id="PTHR43289">
    <property type="entry name" value="MITOGEN-ACTIVATED PROTEIN KINASE KINASE KINASE 20-RELATED"/>
    <property type="match status" value="1"/>
</dbReference>
<feature type="region of interest" description="Disordered" evidence="8">
    <location>
        <begin position="267"/>
        <end position="341"/>
    </location>
</feature>
<feature type="domain" description="Protein kinase" evidence="9">
    <location>
        <begin position="8"/>
        <end position="263"/>
    </location>
</feature>
<dbReference type="InterPro" id="IPR018391">
    <property type="entry name" value="PQQ_b-propeller_rpt"/>
</dbReference>
<evidence type="ECO:0000259" key="9">
    <source>
        <dbReference type="PROSITE" id="PS50011"/>
    </source>
</evidence>
<dbReference type="GO" id="GO:0004674">
    <property type="term" value="F:protein serine/threonine kinase activity"/>
    <property type="evidence" value="ECO:0007669"/>
    <property type="project" value="UniProtKB-KW"/>
</dbReference>
<feature type="compositionally biased region" description="Pro residues" evidence="8">
    <location>
        <begin position="292"/>
        <end position="311"/>
    </location>
</feature>
<keyword evidence="4 7" id="KW-0547">Nucleotide-binding</keyword>
<dbReference type="Gene3D" id="1.10.510.10">
    <property type="entry name" value="Transferase(Phosphotransferase) domain 1"/>
    <property type="match status" value="1"/>
</dbReference>
<proteinExistence type="predicted"/>
<evidence type="ECO:0000256" key="3">
    <source>
        <dbReference type="ARBA" id="ARBA00022679"/>
    </source>
</evidence>
<dbReference type="InterPro" id="IPR008271">
    <property type="entry name" value="Ser/Thr_kinase_AS"/>
</dbReference>
<dbReference type="SMART" id="SM00564">
    <property type="entry name" value="PQQ"/>
    <property type="match status" value="7"/>
</dbReference>
<dbReference type="InterPro" id="IPR017441">
    <property type="entry name" value="Protein_kinase_ATP_BS"/>
</dbReference>
<sequence>MRVLGDRYELVRFVGRGGMGEVWEGRDRVIERRVAIKLLPPHHGTAASAELFFREARTAGGLNHRGVVTVHDVGRDRDDGTLFLVMEFVVGQDLAAVLRQDGPPPVPVAADWGAQTAAALAAAHDAGIVHRDLKPANLMLTAGGDVKVLDFGIARFMAATDKSSKVMGTLAYMAPERFREHGGDARTDLYALGCVLYELLTGAPPFQASDPVAMMAAHVQQAPDAPSTLRPGIPAAVDDLVVRLLAKDPADRPASAAEVHDALRTPTATAGALPTPAAAVASPNPTSADPAPASPPPPAPVTDPDPAPDPHQLPTQTATPPRPGHPPAAGPEPARPQSLGRRRALRLAVGAALVAGAGTGLALLPWGDGQDPSTAAGGTGGGGDAPATARTGVRPWHVDVPMIIPPGPVLSQGVLYLMDGPTIHAVDARTGTQRAALTVQNSPLGSGWLAAAGGTLFAVGAKGRLYALNGADGRTVWTFAAGNDIGCDPTVAGAVVYVGSLDKNLYAVDAATGAKKWAFPTDDFVLSTATVSGGTVYVGGDDKHFYAVDAATGTKKWAFRAGGTFRATAAVAHGTVYVPNNDQRLYALDAATGAQRWSAPLGGSATPDDNDLPSCPVATADTLYVGGRDGLLHALDPTTGRSKWTYRASGDFRPTTPAVADGTVYVGNRADRQGTLHAVDAATGSKRWSVKTGGALGDSYAPIVADGLVYLTNRLGLHAFPTAAGAGRK</sequence>
<dbReference type="Pfam" id="PF00069">
    <property type="entry name" value="Pkinase"/>
    <property type="match status" value="1"/>
</dbReference>
<dbReference type="SUPFAM" id="SSF56112">
    <property type="entry name" value="Protein kinase-like (PK-like)"/>
    <property type="match status" value="1"/>
</dbReference>
<comment type="caution">
    <text evidence="10">The sequence shown here is derived from an EMBL/GenBank/DDBJ whole genome shotgun (WGS) entry which is preliminary data.</text>
</comment>
<evidence type="ECO:0000256" key="1">
    <source>
        <dbReference type="ARBA" id="ARBA00012513"/>
    </source>
</evidence>
<evidence type="ECO:0000313" key="10">
    <source>
        <dbReference type="EMBL" id="GCB87501.1"/>
    </source>
</evidence>
<dbReference type="InterPro" id="IPR011009">
    <property type="entry name" value="Kinase-like_dom_sf"/>
</dbReference>